<feature type="region of interest" description="Disordered" evidence="5">
    <location>
        <begin position="572"/>
        <end position="599"/>
    </location>
</feature>
<dbReference type="GO" id="GO:0022857">
    <property type="term" value="F:transmembrane transporter activity"/>
    <property type="evidence" value="ECO:0007669"/>
    <property type="project" value="InterPro"/>
</dbReference>
<evidence type="ECO:0000256" key="1">
    <source>
        <dbReference type="ARBA" id="ARBA00004141"/>
    </source>
</evidence>
<feature type="transmembrane region" description="Helical" evidence="6">
    <location>
        <begin position="150"/>
        <end position="169"/>
    </location>
</feature>
<feature type="compositionally biased region" description="Basic and acidic residues" evidence="5">
    <location>
        <begin position="40"/>
        <end position="52"/>
    </location>
</feature>
<feature type="transmembrane region" description="Helical" evidence="6">
    <location>
        <begin position="120"/>
        <end position="138"/>
    </location>
</feature>
<feature type="transmembrane region" description="Helical" evidence="6">
    <location>
        <begin position="82"/>
        <end position="108"/>
    </location>
</feature>
<dbReference type="GO" id="GO:0005886">
    <property type="term" value="C:plasma membrane"/>
    <property type="evidence" value="ECO:0007669"/>
    <property type="project" value="TreeGrafter"/>
</dbReference>
<dbReference type="InterPro" id="IPR036259">
    <property type="entry name" value="MFS_trans_sf"/>
</dbReference>
<dbReference type="FunFam" id="1.20.1250.20:FF:000196">
    <property type="entry name" value="MFS toxin efflux pump (AflT)"/>
    <property type="match status" value="1"/>
</dbReference>
<proteinExistence type="predicted"/>
<feature type="transmembrane region" description="Helical" evidence="6">
    <location>
        <begin position="545"/>
        <end position="567"/>
    </location>
</feature>
<evidence type="ECO:0000256" key="4">
    <source>
        <dbReference type="ARBA" id="ARBA00023136"/>
    </source>
</evidence>
<feature type="transmembrane region" description="Helical" evidence="6">
    <location>
        <begin position="438"/>
        <end position="456"/>
    </location>
</feature>
<dbReference type="PANTHER" id="PTHR23501:SF201">
    <property type="entry name" value="MFS AFLATOXIN EFFLUX PUMP"/>
    <property type="match status" value="1"/>
</dbReference>
<evidence type="ECO:0000313" key="11">
    <source>
        <dbReference type="Proteomes" id="UP001302367"/>
    </source>
</evidence>
<evidence type="ECO:0000256" key="2">
    <source>
        <dbReference type="ARBA" id="ARBA00022692"/>
    </source>
</evidence>
<feature type="transmembrane region" description="Helical" evidence="6">
    <location>
        <begin position="279"/>
        <end position="298"/>
    </location>
</feature>
<dbReference type="OrthoDB" id="10021397at2759"/>
<sequence length="599" mass="64249">MATVPAATPLETTAPLPQPVTITKPEEIHEKAESVTSSDDEGHEKSHQRNEESANNDDTNGDDLTRAPSAAPSEVYPEGKQVVLVMIAILLAVFLMALDRTIIATAVPQITNDFHSLDDIGWYASAFMLTASCFQLPIGKIYTFYSPKWVFLTVIGIFEIGSTICGAAPNSVAFIIGRAIAGVGSAGIMSGAIILMVSVVPLAKRPVYQGFFGAVFGVASVIGPLLGGAFTTEVSWRWCFYINLPIGGVAMLVIFFILKETPAAQPDLTFRQQSAQLDLLGELFLLPSIICLLLALQWGGATYQWSDGRIIALFVVFGVTLIAFIAVQIWKPETATIPGRIVKNRSIMAGMLFVFCLASAMMIFVYYVPIWFQAVKGTTAVQSGIDTIPMVLSLVVGAISSGQLIGRFGYYTPFAMAGSVLMPIGAGLMTTWNLSTTSGYWIGYQILFGYGIGVGMQQGGMAAQTVLNKKDVPTGVSLMFFVQQLGGAIFVCVGQNVFNTSLINGLVRLVKDLDPMQIVNTGATEIRDIVPEGELEQVLVIYNGALRQVFIVGVIVAALSALGSFALEWRSVKGKQGPTEKKSNDSGKKRTETSAAEKV</sequence>
<feature type="transmembrane region" description="Helical" evidence="6">
    <location>
        <begin position="238"/>
        <end position="258"/>
    </location>
</feature>
<keyword evidence="11" id="KW-1185">Reference proteome</keyword>
<feature type="transmembrane region" description="Helical" evidence="6">
    <location>
        <begin position="476"/>
        <end position="498"/>
    </location>
</feature>
<keyword evidence="2 6" id="KW-0812">Transmembrane</keyword>
<feature type="transmembrane region" description="Helical" evidence="6">
    <location>
        <begin position="207"/>
        <end position="226"/>
    </location>
</feature>
<feature type="transmembrane region" description="Helical" evidence="6">
    <location>
        <begin position="347"/>
        <end position="368"/>
    </location>
</feature>
<dbReference type="Gene3D" id="1.20.1250.20">
    <property type="entry name" value="MFS general substrate transporter like domains"/>
    <property type="match status" value="2"/>
</dbReference>
<protein>
    <submittedName>
        <fullName evidence="8">Putative HC-toxin efflux carrier TOXA</fullName>
    </submittedName>
</protein>
<evidence type="ECO:0000313" key="10">
    <source>
        <dbReference type="Proteomes" id="UP000230605"/>
    </source>
</evidence>
<feature type="transmembrane region" description="Helical" evidence="6">
    <location>
        <begin position="310"/>
        <end position="327"/>
    </location>
</feature>
<feature type="compositionally biased region" description="Basic and acidic residues" evidence="5">
    <location>
        <begin position="24"/>
        <end position="33"/>
    </location>
</feature>
<feature type="transmembrane region" description="Helical" evidence="6">
    <location>
        <begin position="380"/>
        <end position="399"/>
    </location>
</feature>
<feature type="domain" description="Major facilitator superfamily (MFS) profile" evidence="7">
    <location>
        <begin position="85"/>
        <end position="572"/>
    </location>
</feature>
<dbReference type="AlphaFoldDB" id="A0A2G5HPV9"/>
<dbReference type="Proteomes" id="UP000230605">
    <property type="component" value="Chromosome 6"/>
</dbReference>
<dbReference type="EMBL" id="LKMD01000104">
    <property type="protein sequence ID" value="PIA94569.1"/>
    <property type="molecule type" value="Genomic_DNA"/>
</dbReference>
<organism evidence="8 10">
    <name type="scientific">Cercospora beticola</name>
    <name type="common">Sugarbeet leaf spot fungus</name>
    <dbReference type="NCBI Taxonomy" id="122368"/>
    <lineage>
        <taxon>Eukaryota</taxon>
        <taxon>Fungi</taxon>
        <taxon>Dikarya</taxon>
        <taxon>Ascomycota</taxon>
        <taxon>Pezizomycotina</taxon>
        <taxon>Dothideomycetes</taxon>
        <taxon>Dothideomycetidae</taxon>
        <taxon>Mycosphaerellales</taxon>
        <taxon>Mycosphaerellaceae</taxon>
        <taxon>Cercospora</taxon>
    </lineage>
</organism>
<reference evidence="8 10" key="1">
    <citation type="submission" date="2015-10" db="EMBL/GenBank/DDBJ databases">
        <title>The cercosporin biosynthetic gene cluster was horizontally transferred to several fungal lineages and shown to be expanded in Cercospora beticola based on microsynteny with recipient genomes.</title>
        <authorList>
            <person name="De Jonge R."/>
            <person name="Ebert M.K."/>
            <person name="Suttle J.C."/>
            <person name="Jurick Ii W.M."/>
            <person name="Secor G.A."/>
            <person name="Thomma B.P."/>
            <person name="Van De Peer Y."/>
            <person name="Bolton M.D."/>
        </authorList>
    </citation>
    <scope>NUCLEOTIDE SEQUENCE [LARGE SCALE GENOMIC DNA]</scope>
    <source>
        <strain evidence="8 10">09-40</strain>
    </source>
</reference>
<dbReference type="InterPro" id="IPR020846">
    <property type="entry name" value="MFS_dom"/>
</dbReference>
<evidence type="ECO:0000313" key="9">
    <source>
        <dbReference type="EMBL" id="WPB05269.1"/>
    </source>
</evidence>
<accession>A0A2G5HPV9</accession>
<keyword evidence="4 6" id="KW-0472">Membrane</keyword>
<dbReference type="EMBL" id="CP134189">
    <property type="protein sequence ID" value="WPB05269.1"/>
    <property type="molecule type" value="Genomic_DNA"/>
</dbReference>
<evidence type="ECO:0000256" key="6">
    <source>
        <dbReference type="SAM" id="Phobius"/>
    </source>
</evidence>
<dbReference type="PROSITE" id="PS50850">
    <property type="entry name" value="MFS"/>
    <property type="match status" value="1"/>
</dbReference>
<name>A0A2G5HPV9_CERBT</name>
<dbReference type="InterPro" id="IPR011701">
    <property type="entry name" value="MFS"/>
</dbReference>
<dbReference type="PANTHER" id="PTHR23501">
    <property type="entry name" value="MAJOR FACILITATOR SUPERFAMILY"/>
    <property type="match status" value="1"/>
</dbReference>
<feature type="transmembrane region" description="Helical" evidence="6">
    <location>
        <begin position="175"/>
        <end position="200"/>
    </location>
</feature>
<dbReference type="CDD" id="cd17502">
    <property type="entry name" value="MFS_Azr1_MDR_like"/>
    <property type="match status" value="1"/>
</dbReference>
<evidence type="ECO:0000259" key="7">
    <source>
        <dbReference type="PROSITE" id="PS50850"/>
    </source>
</evidence>
<dbReference type="SUPFAM" id="SSF103473">
    <property type="entry name" value="MFS general substrate transporter"/>
    <property type="match status" value="1"/>
</dbReference>
<gene>
    <name evidence="8" type="ORF">CB0940_08687</name>
    <name evidence="9" type="ORF">RHO25_009921</name>
</gene>
<dbReference type="Pfam" id="PF07690">
    <property type="entry name" value="MFS_1"/>
    <property type="match status" value="1"/>
</dbReference>
<keyword evidence="3 6" id="KW-1133">Transmembrane helix</keyword>
<feature type="region of interest" description="Disordered" evidence="5">
    <location>
        <begin position="1"/>
        <end position="73"/>
    </location>
</feature>
<evidence type="ECO:0000256" key="3">
    <source>
        <dbReference type="ARBA" id="ARBA00022989"/>
    </source>
</evidence>
<feature type="transmembrane region" description="Helical" evidence="6">
    <location>
        <begin position="411"/>
        <end position="432"/>
    </location>
</feature>
<reference evidence="9 11" key="2">
    <citation type="submission" date="2023-09" db="EMBL/GenBank/DDBJ databases">
        <title>Complete-Gapless Cercospora beticola genome.</title>
        <authorList>
            <person name="Wyatt N.A."/>
            <person name="Spanner R.E."/>
            <person name="Bolton M.D."/>
        </authorList>
    </citation>
    <scope>NUCLEOTIDE SEQUENCE [LARGE SCALE GENOMIC DNA]</scope>
    <source>
        <strain evidence="9">Cb09-40</strain>
    </source>
</reference>
<evidence type="ECO:0000313" key="8">
    <source>
        <dbReference type="EMBL" id="PIA94569.1"/>
    </source>
</evidence>
<feature type="compositionally biased region" description="Basic and acidic residues" evidence="5">
    <location>
        <begin position="578"/>
        <end position="599"/>
    </location>
</feature>
<dbReference type="Proteomes" id="UP001302367">
    <property type="component" value="Chromosome 6"/>
</dbReference>
<evidence type="ECO:0000256" key="5">
    <source>
        <dbReference type="SAM" id="MobiDB-lite"/>
    </source>
</evidence>
<comment type="subcellular location">
    <subcellularLocation>
        <location evidence="1">Membrane</location>
        <topology evidence="1">Multi-pass membrane protein</topology>
    </subcellularLocation>
</comment>